<dbReference type="InterPro" id="IPR011009">
    <property type="entry name" value="Kinase-like_dom_sf"/>
</dbReference>
<dbReference type="Proteomes" id="UP001470230">
    <property type="component" value="Unassembled WGS sequence"/>
</dbReference>
<dbReference type="SMART" id="SM00671">
    <property type="entry name" value="SEL1"/>
    <property type="match status" value="19"/>
</dbReference>
<dbReference type="PANTHER" id="PTHR11102:SF160">
    <property type="entry name" value="ERAD-ASSOCIATED E3 UBIQUITIN-PROTEIN LIGASE COMPONENT HRD3"/>
    <property type="match status" value="1"/>
</dbReference>
<name>A0ABR2JX60_9EUKA</name>
<evidence type="ECO:0000256" key="1">
    <source>
        <dbReference type="ARBA" id="ARBA00038101"/>
    </source>
</evidence>
<evidence type="ECO:0000259" key="2">
    <source>
        <dbReference type="PROSITE" id="PS50011"/>
    </source>
</evidence>
<dbReference type="InterPro" id="IPR008271">
    <property type="entry name" value="Ser/Thr_kinase_AS"/>
</dbReference>
<dbReference type="PANTHER" id="PTHR11102">
    <property type="entry name" value="SEL-1-LIKE PROTEIN"/>
    <property type="match status" value="1"/>
</dbReference>
<dbReference type="InterPro" id="IPR019734">
    <property type="entry name" value="TPR_rpt"/>
</dbReference>
<keyword evidence="4" id="KW-1185">Reference proteome</keyword>
<dbReference type="CDD" id="cd00180">
    <property type="entry name" value="PKc"/>
    <property type="match status" value="1"/>
</dbReference>
<dbReference type="InterPro" id="IPR006597">
    <property type="entry name" value="Sel1-like"/>
</dbReference>
<dbReference type="InterPro" id="IPR011990">
    <property type="entry name" value="TPR-like_helical_dom_sf"/>
</dbReference>
<dbReference type="Pfam" id="PF00069">
    <property type="entry name" value="Pkinase"/>
    <property type="match status" value="1"/>
</dbReference>
<dbReference type="SUPFAM" id="SSF56112">
    <property type="entry name" value="Protein kinase-like (PK-like)"/>
    <property type="match status" value="1"/>
</dbReference>
<dbReference type="SMART" id="SM00028">
    <property type="entry name" value="TPR"/>
    <property type="match status" value="7"/>
</dbReference>
<sequence>MYTLNRFDFNRLFKSFIKNNRALLLNIMSNFLHFKGLLENNRISIENKRMESVIKNYSFFDISSVFDSENNKETYQRMEESKVIIISEYKEIDRKYFILVFERTMINIEQTSVNYIQSLIPNSKTLKICFLSDSKKSFDDAIQTPYEEIIYDSQFEEEVTNFIRTISIRQRNNLFKHFLSCIAGYLIKKSYFKKREDRLHNFLINNNEEQPRYDYLKNEFILLRVINSTGTALTQLFYYIEKEELVVFKTPNQRDDKLIEREIDNYRNMNHPFVPRFYGTIQERSNKSLIIEFINGQSLSQIAQMKMKDEEKLIIIFDLLCIFSYLKSKEYIYRDLKPNNVILDDSKQIVLIDFDSMINYERQNELNKSEYTQNFYSDYVAPEINVKENSKPSFQSDVFSLGKMILFILTEKAPSSKEMPNYDDTTQNNELKRIFLNDKSIFKNCLEENTGKRPIIDDLIKELFSILQRHQQLSYLLNSKIKLNERYYNSLILDQNYVEELNNINKFFFDNPNETDKKIVIHYFSLAADQNDPDAQYNLGEIYSTGEYITRDINKAIHYYSLAADQNHAIAQFNLGEIYYTGEYVTRDIDKAIHYYSLAADQNDPDAQFNLGEIYYTGEYVTRDINKAIHYYSLAADQNHANAQFNLSFIYSTGEYVTCDINKAIHYYSLAADQNHAIAQFNLGFIYYTGEYVTRDINKAIHYYSLAADQNHAIAQFNLGFIYYTGEYVTRDINKAIHYFSLAADQNDPDAQSNLGEIYSTGKYVTCDIDKAIHYYSLAADQNDLDAQYNLGFIYSTGKYVTCDIDKAIHYYSLAADQNHANAQFNLGFIYYTGKYVTRDIDKAIHYYSLAADQNHANAQFNLGEIYYTGEYVTRDINKAIHYYSLAADQNDPDAQSNLGFIYSTGKYVTRDINKAIHYYSLAADQNHANAQFNLGEIYYTGEYVTRDINKAIHYHSLAADQNDPDAQFKLGFIYSTGKYVTRDINKAIHYYSLAADQNHAIAQFNLGEIYSTGKYVTRDIDKAIHYYSLAADQNHANAQFNLGFIYCSGYDIKPNFNKAFHYYLLASNRNYPLAQYILGFLCFLSFDRKKGIHYLIRSSLNGNKEACFAVGYLYHEGKYINRDIERCIHFYKEASSFNNQYAKNNLGIIYKKGIKDKIQPRLGLSIEYFNEAIRQNNDSVSMYNLGHLYLYEEPIKDSINKSIDLLMRSLNQGFFPSLELLCISLLKKYGYDIDSIKQIIDEQPNISFYKSQILERIEAYTSNIFLYALKYMEYRKKDYIYSFAYIPISSDYITKVKEEHKQRNPKIKDTSPLFYEGFGIDLDE</sequence>
<accession>A0ABR2JX60</accession>
<dbReference type="PROSITE" id="PS50011">
    <property type="entry name" value="PROTEIN_KINASE_DOM"/>
    <property type="match status" value="1"/>
</dbReference>
<dbReference type="EMBL" id="JAPFFF010000008">
    <property type="protein sequence ID" value="KAK8883462.1"/>
    <property type="molecule type" value="Genomic_DNA"/>
</dbReference>
<evidence type="ECO:0000313" key="3">
    <source>
        <dbReference type="EMBL" id="KAK8883462.1"/>
    </source>
</evidence>
<gene>
    <name evidence="3" type="ORF">M9Y10_042549</name>
</gene>
<dbReference type="SUPFAM" id="SSF81901">
    <property type="entry name" value="HCP-like"/>
    <property type="match status" value="5"/>
</dbReference>
<dbReference type="SMART" id="SM00220">
    <property type="entry name" value="S_TKc"/>
    <property type="match status" value="1"/>
</dbReference>
<dbReference type="InterPro" id="IPR050767">
    <property type="entry name" value="Sel1_AlgK"/>
</dbReference>
<dbReference type="InterPro" id="IPR000719">
    <property type="entry name" value="Prot_kinase_dom"/>
</dbReference>
<comment type="similarity">
    <text evidence="1">Belongs to the sel-1 family.</text>
</comment>
<comment type="caution">
    <text evidence="3">The sequence shown here is derived from an EMBL/GenBank/DDBJ whole genome shotgun (WGS) entry which is preliminary data.</text>
</comment>
<feature type="domain" description="Protein kinase" evidence="2">
    <location>
        <begin position="220"/>
        <end position="473"/>
    </location>
</feature>
<protein>
    <recommendedName>
        <fullName evidence="2">Protein kinase domain-containing protein</fullName>
    </recommendedName>
</protein>
<reference evidence="3 4" key="1">
    <citation type="submission" date="2024-04" db="EMBL/GenBank/DDBJ databases">
        <title>Tritrichomonas musculus Genome.</title>
        <authorList>
            <person name="Alves-Ferreira E."/>
            <person name="Grigg M."/>
            <person name="Lorenzi H."/>
            <person name="Galac M."/>
        </authorList>
    </citation>
    <scope>NUCLEOTIDE SEQUENCE [LARGE SCALE GENOMIC DNA]</scope>
    <source>
        <strain evidence="3 4">EAF2021</strain>
    </source>
</reference>
<organism evidence="3 4">
    <name type="scientific">Tritrichomonas musculus</name>
    <dbReference type="NCBI Taxonomy" id="1915356"/>
    <lineage>
        <taxon>Eukaryota</taxon>
        <taxon>Metamonada</taxon>
        <taxon>Parabasalia</taxon>
        <taxon>Tritrichomonadida</taxon>
        <taxon>Tritrichomonadidae</taxon>
        <taxon>Tritrichomonas</taxon>
    </lineage>
</organism>
<dbReference type="PROSITE" id="PS00108">
    <property type="entry name" value="PROTEIN_KINASE_ST"/>
    <property type="match status" value="1"/>
</dbReference>
<evidence type="ECO:0000313" key="4">
    <source>
        <dbReference type="Proteomes" id="UP001470230"/>
    </source>
</evidence>
<dbReference type="Gene3D" id="1.10.510.10">
    <property type="entry name" value="Transferase(Phosphotransferase) domain 1"/>
    <property type="match status" value="1"/>
</dbReference>
<proteinExistence type="inferred from homology"/>
<dbReference type="Pfam" id="PF08238">
    <property type="entry name" value="Sel1"/>
    <property type="match status" value="18"/>
</dbReference>
<dbReference type="Gene3D" id="1.25.40.10">
    <property type="entry name" value="Tetratricopeptide repeat domain"/>
    <property type="match status" value="3"/>
</dbReference>